<dbReference type="PROSITE" id="PS00107">
    <property type="entry name" value="PROTEIN_KINASE_ATP"/>
    <property type="match status" value="1"/>
</dbReference>
<dbReference type="SUPFAM" id="SSF56112">
    <property type="entry name" value="Protein kinase-like (PK-like)"/>
    <property type="match status" value="1"/>
</dbReference>
<dbReference type="Proteomes" id="UP001162640">
    <property type="component" value="Unassembled WGS sequence"/>
</dbReference>
<organism evidence="7 8">
    <name type="scientific">Triparma laevis f. inornata</name>
    <dbReference type="NCBI Taxonomy" id="1714386"/>
    <lineage>
        <taxon>Eukaryota</taxon>
        <taxon>Sar</taxon>
        <taxon>Stramenopiles</taxon>
        <taxon>Ochrophyta</taxon>
        <taxon>Bolidophyceae</taxon>
        <taxon>Parmales</taxon>
        <taxon>Triparmaceae</taxon>
        <taxon>Triparma</taxon>
    </lineage>
</organism>
<sequence length="1383" mass="149877">MLSEAKEISSGLAASFSNRKTPGSPGEIRTTRILPTSSSTSFSLTLKFQWSPLSSFSSRSRGSIDFYGHLFGLETGVKNDADAKILASIDLWSKPNYIIMGKTFAGPSIQYTDASPKSLSTNWHKIGVSYDASMKTVIYTLDGWFNKTEVIEEPLRTDTVEDAFVRLGTNMRSDLNFQGLMDDVCVYSSALTLEQLTENVEGCKQHSSLMLSLLFDQDSTSTSPPSNYDDVSDAKVGYAVDHTSDGLLLGFGSNDVVKHAPSYPSTAPASSTTSSIVCESTASTCDLTAHILAACGTCTSITVPASPSFGSIAVVDGSSPPASSTYVLTLNSSSPVTAAPSHFLSYTLNYGDASTAARTLHVLPNAAPKAHGVEGVEAAELVPLGSANVIKMAAFQDYDPEFQTVTSQIRVKHGCDNLKFFQFNSTQAQSLQPPADDDGSYSDDDSDDRSAYYYGYDMDAIYSGALDLDDHITVVDITDAVNSGSFISIQDYYMRVIVLSTHTASEYSSDYNCTMQYRIFDGELYSEVATKSVMIQEGPYIPTVSAAATTIQEDSDSTEILLTVTSSSPASSVVSLELPANSSTAGKFYHADGVTEIKKDLGSYTFSQYPTSATATSEWDAEGYNVAALLGPPDLYPAHGDNGGAWQPDGEVLEFSATLTVSTPVFLNHLTVYQTWSSGKIVSVETRDHDTEGAEFVTVYQREGDISAERSTTMASLEDIVICPTAFRASEIKINVRMQSFSDWYALDAVSISGFATPASNVLTGDVSKIFFEPSADFNGDVDVSVSIIDCPFFRAKRMASEAERAFSVDLTVVAVDDAPVAGEVSVEVDAAEEGAEGGSFEVNIWGAVTNADGRALTVSFWGEGAVFVGLGSVVVGGETVVDNKEFALTEGTGFYFKVDKLDADMELEIAYRVEDAVSGLGDGGVVVVTVVGAGDGKSEVDVTLIVGIAIPVVALIMFVVCSREYFMQKKIEELEKHLILALAYSSVEQQMIEEQIETFRGDYKKMKAGKTGAGDGLDKLLIKKDEIESHEMIGRGSFGEVFKAQYRGQAVAVKTLRQIDHDNLERFREEILLSGDLHHANVVNMVGAVWEKELMALVMEFCEKGTSSNVLESEGASFTWDDPLLKWCSDVAKAMHYLHSVTYYDTKTSKQLNGIIHRDLKPDNCLVTDSYALKVADFGEARAQEENNTMTQVGTPLYIAPEIIKGDKYGLSVDVFSYAMTIFEFALKGRQSLRDALGTMLLDSKQKKTGKRLTLRNVTFARISNSIINKAWRPQTEQITGNKSTVNMPRSMADLIKLCWSDNPSERPSFKEIIEFLTEDAKLDIEGMGTETERGAEQGPRASRGGGSKRERALTEEVDNLKLEIESLREQLEDKGGGGGGM</sequence>
<dbReference type="GO" id="GO:0005524">
    <property type="term" value="F:ATP binding"/>
    <property type="evidence" value="ECO:0007669"/>
    <property type="project" value="UniProtKB-UniRule"/>
</dbReference>
<keyword evidence="1" id="KW-0723">Serine/threonine-protein kinase</keyword>
<dbReference type="InterPro" id="IPR013320">
    <property type="entry name" value="ConA-like_dom_sf"/>
</dbReference>
<feature type="compositionally biased region" description="Basic and acidic residues" evidence="5">
    <location>
        <begin position="1349"/>
        <end position="1359"/>
    </location>
</feature>
<accession>A0A9W7DSD1</accession>
<evidence type="ECO:0000313" key="8">
    <source>
        <dbReference type="Proteomes" id="UP001162640"/>
    </source>
</evidence>
<dbReference type="SMART" id="SM00220">
    <property type="entry name" value="S_TKc"/>
    <property type="match status" value="1"/>
</dbReference>
<evidence type="ECO:0000256" key="2">
    <source>
        <dbReference type="ARBA" id="ARBA00022741"/>
    </source>
</evidence>
<dbReference type="InterPro" id="IPR008271">
    <property type="entry name" value="Ser/Thr_kinase_AS"/>
</dbReference>
<evidence type="ECO:0000256" key="4">
    <source>
        <dbReference type="PROSITE-ProRule" id="PRU10141"/>
    </source>
</evidence>
<dbReference type="PANTHER" id="PTHR44329">
    <property type="entry name" value="SERINE/THREONINE-PROTEIN KINASE TNNI3K-RELATED"/>
    <property type="match status" value="1"/>
</dbReference>
<dbReference type="InterPro" id="IPR011009">
    <property type="entry name" value="Kinase-like_dom_sf"/>
</dbReference>
<keyword evidence="1" id="KW-0808">Transferase</keyword>
<dbReference type="InterPro" id="IPR017441">
    <property type="entry name" value="Protein_kinase_ATP_BS"/>
</dbReference>
<feature type="region of interest" description="Disordered" evidence="5">
    <location>
        <begin position="1330"/>
        <end position="1359"/>
    </location>
</feature>
<dbReference type="Pfam" id="PF07714">
    <property type="entry name" value="PK_Tyr_Ser-Thr"/>
    <property type="match status" value="1"/>
</dbReference>
<evidence type="ECO:0000256" key="5">
    <source>
        <dbReference type="SAM" id="MobiDB-lite"/>
    </source>
</evidence>
<dbReference type="PROSITE" id="PS50011">
    <property type="entry name" value="PROTEIN_KINASE_DOM"/>
    <property type="match status" value="1"/>
</dbReference>
<dbReference type="EMBL" id="BLQM01000039">
    <property type="protein sequence ID" value="GMH54499.1"/>
    <property type="molecule type" value="Genomic_DNA"/>
</dbReference>
<comment type="caution">
    <text evidence="7">The sequence shown here is derived from an EMBL/GenBank/DDBJ whole genome shotgun (WGS) entry which is preliminary data.</text>
</comment>
<proteinExistence type="predicted"/>
<protein>
    <recommendedName>
        <fullName evidence="6">Protein kinase domain-containing protein</fullName>
    </recommendedName>
</protein>
<keyword evidence="2 4" id="KW-0547">Nucleotide-binding</keyword>
<dbReference type="InterPro" id="IPR001245">
    <property type="entry name" value="Ser-Thr/Tyr_kinase_cat_dom"/>
</dbReference>
<name>A0A9W7DSD1_9STRA</name>
<reference evidence="8" key="1">
    <citation type="journal article" date="2023" name="Commun. Biol.">
        <title>Genome analysis of Parmales, the sister group of diatoms, reveals the evolutionary specialization of diatoms from phago-mixotrophs to photoautotrophs.</title>
        <authorList>
            <person name="Ban H."/>
            <person name="Sato S."/>
            <person name="Yoshikawa S."/>
            <person name="Yamada K."/>
            <person name="Nakamura Y."/>
            <person name="Ichinomiya M."/>
            <person name="Sato N."/>
            <person name="Blanc-Mathieu R."/>
            <person name="Endo H."/>
            <person name="Kuwata A."/>
            <person name="Ogata H."/>
        </authorList>
    </citation>
    <scope>NUCLEOTIDE SEQUENCE [LARGE SCALE GENOMIC DNA]</scope>
</reference>
<evidence type="ECO:0000313" key="7">
    <source>
        <dbReference type="EMBL" id="GMH54499.1"/>
    </source>
</evidence>
<evidence type="ECO:0000256" key="1">
    <source>
        <dbReference type="ARBA" id="ARBA00022527"/>
    </source>
</evidence>
<dbReference type="PROSITE" id="PS00108">
    <property type="entry name" value="PROTEIN_KINASE_ST"/>
    <property type="match status" value="1"/>
</dbReference>
<keyword evidence="3 4" id="KW-0067">ATP-binding</keyword>
<dbReference type="Gene3D" id="1.10.510.10">
    <property type="entry name" value="Transferase(Phosphotransferase) domain 1"/>
    <property type="match status" value="1"/>
</dbReference>
<evidence type="ECO:0000259" key="6">
    <source>
        <dbReference type="PROSITE" id="PS50011"/>
    </source>
</evidence>
<dbReference type="InterPro" id="IPR051681">
    <property type="entry name" value="Ser/Thr_Kinases-Pseudokinases"/>
</dbReference>
<dbReference type="GO" id="GO:0004674">
    <property type="term" value="F:protein serine/threonine kinase activity"/>
    <property type="evidence" value="ECO:0007669"/>
    <property type="project" value="TreeGrafter"/>
</dbReference>
<dbReference type="Gene3D" id="2.60.120.200">
    <property type="match status" value="1"/>
</dbReference>
<dbReference type="Gene3D" id="3.30.200.20">
    <property type="entry name" value="Phosphorylase Kinase, domain 1"/>
    <property type="match status" value="1"/>
</dbReference>
<feature type="domain" description="Protein kinase" evidence="6">
    <location>
        <begin position="1028"/>
        <end position="1324"/>
    </location>
</feature>
<evidence type="ECO:0000256" key="3">
    <source>
        <dbReference type="ARBA" id="ARBA00022840"/>
    </source>
</evidence>
<feature type="binding site" evidence="4">
    <location>
        <position position="1055"/>
    </location>
    <ligand>
        <name>ATP</name>
        <dbReference type="ChEBI" id="CHEBI:30616"/>
    </ligand>
</feature>
<keyword evidence="1" id="KW-0418">Kinase</keyword>
<dbReference type="SUPFAM" id="SSF49899">
    <property type="entry name" value="Concanavalin A-like lectins/glucanases"/>
    <property type="match status" value="1"/>
</dbReference>
<dbReference type="InterPro" id="IPR000719">
    <property type="entry name" value="Prot_kinase_dom"/>
</dbReference>
<gene>
    <name evidence="7" type="ORF">TL16_g01685</name>
</gene>